<dbReference type="Pfam" id="PF13186">
    <property type="entry name" value="SPASM"/>
    <property type="match status" value="1"/>
</dbReference>
<dbReference type="InterPro" id="IPR023885">
    <property type="entry name" value="4Fe4S-binding_SPASM_dom"/>
</dbReference>
<dbReference type="InterPro" id="IPR058240">
    <property type="entry name" value="rSAM_sf"/>
</dbReference>
<dbReference type="GO" id="GO:0051536">
    <property type="term" value="F:iron-sulfur cluster binding"/>
    <property type="evidence" value="ECO:0007669"/>
    <property type="project" value="UniProtKB-KW"/>
</dbReference>
<feature type="domain" description="4Fe4S-binding SPASM" evidence="7">
    <location>
        <begin position="248"/>
        <end position="305"/>
    </location>
</feature>
<dbReference type="Gene3D" id="3.20.20.70">
    <property type="entry name" value="Aldolase class I"/>
    <property type="match status" value="1"/>
</dbReference>
<dbReference type="SFLD" id="SFLDG01067">
    <property type="entry name" value="SPASM/twitch_domain_containing"/>
    <property type="match status" value="1"/>
</dbReference>
<dbReference type="CDD" id="cd21109">
    <property type="entry name" value="SPASM"/>
    <property type="match status" value="1"/>
</dbReference>
<dbReference type="InterPro" id="IPR007197">
    <property type="entry name" value="rSAM"/>
</dbReference>
<sequence length="361" mass="42371">MYSIYDYIHHGIVFVNNVIRRQHKELTSLMIYSTTSCQSRCKHCAIWKKPIENLSLEDIIKIMNSKCVTRRTMVGLEGGEFILHPEADKILGWFDTNHPNYTLLSNCLAADKVISSVKGHHPKHLYLSLDGNRETYRYMRGRDGYGKVIEVIEACKDLVPTSLMFCLSPWNSFEDMRHVIDCAQQYNIDVRIGIYSTMSFFDTTKDLMEANDTDFIRRIPSSIHQTEANFDFVALYDEWKNNRLKLRCHSIFSELVVHSNGDVPLCQNLDVILGNIHENTLDEIFNSKEACEVQCQHSKACNQCWINYHRKYDIILLRSLERIMPKRLIELFYGKYQWTSNRQTTYKKHFKRITASLKWDI</sequence>
<dbReference type="CDD" id="cd01335">
    <property type="entry name" value="Radical_SAM"/>
    <property type="match status" value="1"/>
</dbReference>
<reference evidence="8 9" key="1">
    <citation type="submission" date="2017-02" db="EMBL/GenBank/DDBJ databases">
        <authorList>
            <person name="Peterson S.W."/>
        </authorList>
    </citation>
    <scope>NUCLEOTIDE SEQUENCE [LARGE SCALE GENOMIC DNA]</scope>
    <source>
        <strain evidence="8 9">ATCC 43324</strain>
    </source>
</reference>
<evidence type="ECO:0000259" key="6">
    <source>
        <dbReference type="Pfam" id="PF04055"/>
    </source>
</evidence>
<name>A0A1T4QUY3_9BACT</name>
<dbReference type="SUPFAM" id="SSF102114">
    <property type="entry name" value="Radical SAM enzymes"/>
    <property type="match status" value="1"/>
</dbReference>
<accession>A0A1T4QUY3</accession>
<dbReference type="PANTHER" id="PTHR11228">
    <property type="entry name" value="RADICAL SAM DOMAIN PROTEIN"/>
    <property type="match status" value="1"/>
</dbReference>
<comment type="cofactor">
    <cofactor evidence="1">
        <name>[4Fe-4S] cluster</name>
        <dbReference type="ChEBI" id="CHEBI:49883"/>
    </cofactor>
</comment>
<evidence type="ECO:0000256" key="2">
    <source>
        <dbReference type="ARBA" id="ARBA00022691"/>
    </source>
</evidence>
<dbReference type="InterPro" id="IPR050377">
    <property type="entry name" value="Radical_SAM_PqqE_MftC-like"/>
</dbReference>
<gene>
    <name evidence="8" type="ORF">SAMN02745202_01967</name>
</gene>
<feature type="domain" description="Radical SAM core" evidence="6">
    <location>
        <begin position="32"/>
        <end position="180"/>
    </location>
</feature>
<dbReference type="Pfam" id="PF04055">
    <property type="entry name" value="Radical_SAM"/>
    <property type="match status" value="1"/>
</dbReference>
<dbReference type="AlphaFoldDB" id="A0A1T4QUY3"/>
<keyword evidence="4" id="KW-0408">Iron</keyword>
<dbReference type="EMBL" id="FUXK01000025">
    <property type="protein sequence ID" value="SKA07514.1"/>
    <property type="molecule type" value="Genomic_DNA"/>
</dbReference>
<evidence type="ECO:0000256" key="3">
    <source>
        <dbReference type="ARBA" id="ARBA00022723"/>
    </source>
</evidence>
<dbReference type="eggNOG" id="COG0535">
    <property type="taxonomic scope" value="Bacteria"/>
</dbReference>
<dbReference type="GO" id="GO:0003824">
    <property type="term" value="F:catalytic activity"/>
    <property type="evidence" value="ECO:0007669"/>
    <property type="project" value="InterPro"/>
</dbReference>
<keyword evidence="5" id="KW-0411">Iron-sulfur</keyword>
<keyword evidence="3" id="KW-0479">Metal-binding</keyword>
<dbReference type="SFLD" id="SFLDS00029">
    <property type="entry name" value="Radical_SAM"/>
    <property type="match status" value="1"/>
</dbReference>
<evidence type="ECO:0000256" key="1">
    <source>
        <dbReference type="ARBA" id="ARBA00001966"/>
    </source>
</evidence>
<dbReference type="Proteomes" id="UP000190065">
    <property type="component" value="Unassembled WGS sequence"/>
</dbReference>
<evidence type="ECO:0000256" key="5">
    <source>
        <dbReference type="ARBA" id="ARBA00023014"/>
    </source>
</evidence>
<dbReference type="RefSeq" id="WP_025071350.1">
    <property type="nucleotide sequence ID" value="NZ_FUXK01000025.1"/>
</dbReference>
<keyword evidence="2" id="KW-0949">S-adenosyl-L-methionine</keyword>
<dbReference type="GO" id="GO:0046872">
    <property type="term" value="F:metal ion binding"/>
    <property type="evidence" value="ECO:0007669"/>
    <property type="project" value="UniProtKB-KW"/>
</dbReference>
<protein>
    <submittedName>
        <fullName evidence="8">Radical SAM superfamily enzyme, MoaA/NifB/PqqE/SkfB family</fullName>
    </submittedName>
</protein>
<evidence type="ECO:0000313" key="9">
    <source>
        <dbReference type="Proteomes" id="UP000190065"/>
    </source>
</evidence>
<dbReference type="STRING" id="28136.SAMN02745202_01967"/>
<organism evidence="8 9">
    <name type="scientific">Segatella oulorum</name>
    <dbReference type="NCBI Taxonomy" id="28136"/>
    <lineage>
        <taxon>Bacteria</taxon>
        <taxon>Pseudomonadati</taxon>
        <taxon>Bacteroidota</taxon>
        <taxon>Bacteroidia</taxon>
        <taxon>Bacteroidales</taxon>
        <taxon>Prevotellaceae</taxon>
        <taxon>Segatella</taxon>
    </lineage>
</organism>
<dbReference type="PANTHER" id="PTHR11228:SF7">
    <property type="entry name" value="PQQA PEPTIDE CYCLASE"/>
    <property type="match status" value="1"/>
</dbReference>
<evidence type="ECO:0000313" key="8">
    <source>
        <dbReference type="EMBL" id="SKA07514.1"/>
    </source>
</evidence>
<proteinExistence type="predicted"/>
<dbReference type="GO" id="GO:0006783">
    <property type="term" value="P:heme biosynthetic process"/>
    <property type="evidence" value="ECO:0007669"/>
    <property type="project" value="TreeGrafter"/>
</dbReference>
<evidence type="ECO:0000256" key="4">
    <source>
        <dbReference type="ARBA" id="ARBA00023004"/>
    </source>
</evidence>
<evidence type="ECO:0000259" key="7">
    <source>
        <dbReference type="Pfam" id="PF13186"/>
    </source>
</evidence>
<dbReference type="InterPro" id="IPR013785">
    <property type="entry name" value="Aldolase_TIM"/>
</dbReference>